<name>A0ABZ2PK18_9NOCA</name>
<dbReference type="InterPro" id="IPR017867">
    <property type="entry name" value="Tyr_phospatase_low_mol_wt"/>
</dbReference>
<dbReference type="SUPFAM" id="SSF52788">
    <property type="entry name" value="Phosphotyrosine protein phosphatases I"/>
    <property type="match status" value="1"/>
</dbReference>
<protein>
    <submittedName>
        <fullName evidence="5">Low molecular weight phosphatase family protein</fullName>
    </submittedName>
</protein>
<comment type="similarity">
    <text evidence="1">Belongs to the low molecular weight phosphotyrosine protein phosphatase family.</text>
</comment>
<keyword evidence="6" id="KW-1185">Reference proteome</keyword>
<sequence length="167" mass="18128">MHVLFVCTGNICRSPTAERLTVAYARERGQELTSSSAGTHGLTGHEMDPDAATVLHQLGGDSDGFVARRITPKIADGADLILTMTARHRDAVLAVAPRKLRTTFTLLEAVALAEASGAQTIAEIADARSRHTVTTLDIDDPYRRELEMYEQIGQQIADAVPRILHLL</sequence>
<evidence type="ECO:0000313" key="6">
    <source>
        <dbReference type="Proteomes" id="UP001432000"/>
    </source>
</evidence>
<dbReference type="Gene3D" id="3.40.50.2300">
    <property type="match status" value="1"/>
</dbReference>
<feature type="domain" description="Phosphotyrosine protein phosphatase I" evidence="4">
    <location>
        <begin position="1"/>
        <end position="166"/>
    </location>
</feature>
<dbReference type="Proteomes" id="UP001432000">
    <property type="component" value="Chromosome"/>
</dbReference>
<evidence type="ECO:0000259" key="4">
    <source>
        <dbReference type="SMART" id="SM00226"/>
    </source>
</evidence>
<proteinExistence type="inferred from homology"/>
<accession>A0ABZ2PK18</accession>
<dbReference type="InterPro" id="IPR023485">
    <property type="entry name" value="Ptyr_pPase"/>
</dbReference>
<dbReference type="PRINTS" id="PR00719">
    <property type="entry name" value="LMWPTPASE"/>
</dbReference>
<dbReference type="PANTHER" id="PTHR11717">
    <property type="entry name" value="LOW MOLECULAR WEIGHT PROTEIN TYROSINE PHOSPHATASE"/>
    <property type="match status" value="1"/>
</dbReference>
<evidence type="ECO:0000256" key="1">
    <source>
        <dbReference type="ARBA" id="ARBA00011063"/>
    </source>
</evidence>
<evidence type="ECO:0000256" key="3">
    <source>
        <dbReference type="ARBA" id="ARBA00022912"/>
    </source>
</evidence>
<dbReference type="InterPro" id="IPR036196">
    <property type="entry name" value="Ptyr_pPase_sf"/>
</dbReference>
<gene>
    <name evidence="5" type="ORF">WDS16_25995</name>
</gene>
<dbReference type="SMART" id="SM00226">
    <property type="entry name" value="LMWPc"/>
    <property type="match status" value="1"/>
</dbReference>
<reference evidence="5 6" key="1">
    <citation type="submission" date="2024-03" db="EMBL/GenBank/DDBJ databases">
        <title>Natural products discovery in diverse microorganisms through a two-stage MS feature dereplication strategy.</title>
        <authorList>
            <person name="Zhang R."/>
        </authorList>
    </citation>
    <scope>NUCLEOTIDE SEQUENCE [LARGE SCALE GENOMIC DNA]</scope>
    <source>
        <strain evidence="5 6">18930</strain>
    </source>
</reference>
<dbReference type="EMBL" id="CP147846">
    <property type="protein sequence ID" value="WXG68600.1"/>
    <property type="molecule type" value="Genomic_DNA"/>
</dbReference>
<dbReference type="Pfam" id="PF01451">
    <property type="entry name" value="LMWPc"/>
    <property type="match status" value="1"/>
</dbReference>
<dbReference type="InterPro" id="IPR050438">
    <property type="entry name" value="LMW_PTPase"/>
</dbReference>
<dbReference type="PANTHER" id="PTHR11717:SF31">
    <property type="entry name" value="LOW MOLECULAR WEIGHT PROTEIN-TYROSINE-PHOSPHATASE ETP-RELATED"/>
    <property type="match status" value="1"/>
</dbReference>
<evidence type="ECO:0000313" key="5">
    <source>
        <dbReference type="EMBL" id="WXG68600.1"/>
    </source>
</evidence>
<organism evidence="5 6">
    <name type="scientific">Rhodococcus sovatensis</name>
    <dbReference type="NCBI Taxonomy" id="1805840"/>
    <lineage>
        <taxon>Bacteria</taxon>
        <taxon>Bacillati</taxon>
        <taxon>Actinomycetota</taxon>
        <taxon>Actinomycetes</taxon>
        <taxon>Mycobacteriales</taxon>
        <taxon>Nocardiaceae</taxon>
        <taxon>Rhodococcus</taxon>
    </lineage>
</organism>
<evidence type="ECO:0000256" key="2">
    <source>
        <dbReference type="ARBA" id="ARBA00022801"/>
    </source>
</evidence>
<keyword evidence="2" id="KW-0378">Hydrolase</keyword>
<keyword evidence="3" id="KW-0904">Protein phosphatase</keyword>
<dbReference type="RefSeq" id="WP_338888905.1">
    <property type="nucleotide sequence ID" value="NZ_CP147846.1"/>
</dbReference>